<protein>
    <submittedName>
        <fullName evidence="4">DNA-binding response OmpR family regulator</fullName>
    </submittedName>
</protein>
<dbReference type="Gene3D" id="1.10.10.10">
    <property type="entry name" value="Winged helix-like DNA-binding domain superfamily/Winged helix DNA-binding domain"/>
    <property type="match status" value="1"/>
</dbReference>
<reference evidence="4 5" key="1">
    <citation type="submission" date="2020-08" db="EMBL/GenBank/DDBJ databases">
        <title>Genomic Encyclopedia of Type Strains, Phase IV (KMG-IV): sequencing the most valuable type-strain genomes for metagenomic binning, comparative biology and taxonomic classification.</title>
        <authorList>
            <person name="Goeker M."/>
        </authorList>
    </citation>
    <scope>NUCLEOTIDE SEQUENCE [LARGE SCALE GENOMIC DNA]</scope>
    <source>
        <strain evidence="4 5">DSM 14552</strain>
    </source>
</reference>
<dbReference type="GO" id="GO:0000160">
    <property type="term" value="P:phosphorelay signal transduction system"/>
    <property type="evidence" value="ECO:0007669"/>
    <property type="project" value="InterPro"/>
</dbReference>
<dbReference type="Proteomes" id="UP000562395">
    <property type="component" value="Unassembled WGS sequence"/>
</dbReference>
<dbReference type="Pfam" id="PF00486">
    <property type="entry name" value="Trans_reg_C"/>
    <property type="match status" value="1"/>
</dbReference>
<evidence type="ECO:0000256" key="2">
    <source>
        <dbReference type="PROSITE-ProRule" id="PRU01091"/>
    </source>
</evidence>
<dbReference type="GO" id="GO:0006355">
    <property type="term" value="P:regulation of DNA-templated transcription"/>
    <property type="evidence" value="ECO:0007669"/>
    <property type="project" value="InterPro"/>
</dbReference>
<accession>A0A7W6EXU5</accession>
<dbReference type="AlphaFoldDB" id="A0A7W6EXU5"/>
<proteinExistence type="predicted"/>
<organism evidence="4 5">
    <name type="scientific">Novosphingobium hassiacum</name>
    <dbReference type="NCBI Taxonomy" id="173676"/>
    <lineage>
        <taxon>Bacteria</taxon>
        <taxon>Pseudomonadati</taxon>
        <taxon>Pseudomonadota</taxon>
        <taxon>Alphaproteobacteria</taxon>
        <taxon>Sphingomonadales</taxon>
        <taxon>Sphingomonadaceae</taxon>
        <taxon>Novosphingobium</taxon>
    </lineage>
</organism>
<evidence type="ECO:0000256" key="1">
    <source>
        <dbReference type="ARBA" id="ARBA00023125"/>
    </source>
</evidence>
<comment type="caution">
    <text evidence="4">The sequence shown here is derived from an EMBL/GenBank/DDBJ whole genome shotgun (WGS) entry which is preliminary data.</text>
</comment>
<dbReference type="GO" id="GO:0003677">
    <property type="term" value="F:DNA binding"/>
    <property type="evidence" value="ECO:0007669"/>
    <property type="project" value="UniProtKB-UniRule"/>
</dbReference>
<feature type="DNA-binding region" description="OmpR/PhoB-type" evidence="2">
    <location>
        <begin position="111"/>
        <end position="213"/>
    </location>
</feature>
<name>A0A7W6EXU5_9SPHN</name>
<dbReference type="InterPro" id="IPR036388">
    <property type="entry name" value="WH-like_DNA-bd_sf"/>
</dbReference>
<keyword evidence="5" id="KW-1185">Reference proteome</keyword>
<sequence>MPDRAAALRRAWLDDVVDCDQQYNHSQDPVGYLSQARDAFSVLLVSGDDLPRIYAILREVREILPSKAVVPVLRNCPPARAMAALLRRGAADILHCRMPPREGTARLHAIIRRIEWAEGRRLSGLETGGRRREKVRSIACQSLTPMEEQLLAVLIEREGRIARYTTLAPRPGAYWGSQSSRKSIHVTISHLRRKLRAGFRIKNCSGLGYILTSEAVLSSGVESVHV</sequence>
<gene>
    <name evidence="4" type="ORF">GGQ88_004030</name>
</gene>
<dbReference type="SMART" id="SM00862">
    <property type="entry name" value="Trans_reg_C"/>
    <property type="match status" value="1"/>
</dbReference>
<feature type="domain" description="OmpR/PhoB-type" evidence="3">
    <location>
        <begin position="111"/>
        <end position="213"/>
    </location>
</feature>
<dbReference type="PROSITE" id="PS51755">
    <property type="entry name" value="OMPR_PHOB"/>
    <property type="match status" value="1"/>
</dbReference>
<dbReference type="EMBL" id="JACICY010000021">
    <property type="protein sequence ID" value="MBB3862728.1"/>
    <property type="molecule type" value="Genomic_DNA"/>
</dbReference>
<dbReference type="InterPro" id="IPR001867">
    <property type="entry name" value="OmpR/PhoB-type_DNA-bd"/>
</dbReference>
<dbReference type="InterPro" id="IPR016032">
    <property type="entry name" value="Sig_transdc_resp-reg_C-effctor"/>
</dbReference>
<dbReference type="SUPFAM" id="SSF46894">
    <property type="entry name" value="C-terminal effector domain of the bipartite response regulators"/>
    <property type="match status" value="1"/>
</dbReference>
<evidence type="ECO:0000313" key="5">
    <source>
        <dbReference type="Proteomes" id="UP000562395"/>
    </source>
</evidence>
<keyword evidence="1 2" id="KW-0238">DNA-binding</keyword>
<evidence type="ECO:0000313" key="4">
    <source>
        <dbReference type="EMBL" id="MBB3862728.1"/>
    </source>
</evidence>
<evidence type="ECO:0000259" key="3">
    <source>
        <dbReference type="PROSITE" id="PS51755"/>
    </source>
</evidence>